<name>A0ABS7U8G3_9ACTN</name>
<comment type="caution">
    <text evidence="1">The sequence shown here is derived from an EMBL/GenBank/DDBJ whole genome shotgun (WGS) entry which is preliminary data.</text>
</comment>
<dbReference type="Proteomes" id="UP000780875">
    <property type="component" value="Unassembled WGS sequence"/>
</dbReference>
<gene>
    <name evidence="1" type="ORF">K8U61_02140</name>
</gene>
<sequence length="149" mass="16167">MPASTEGIQAPVAPALHGLLRRAVLDHRAAERRRAFAPRLHVGRPGGVTEVLACGPEGGYDHALRADVVAAMLARALRRDRRVPMVWLTRPGDLSVQDVDAAWVSGARTAAAEAGVRLTLVVVTRQGWLDPRSGVGRTWTRLRDRSGER</sequence>
<accession>A0ABS7U8G3</accession>
<keyword evidence="2" id="KW-1185">Reference proteome</keyword>
<protein>
    <submittedName>
        <fullName evidence="1">Uncharacterized protein</fullName>
    </submittedName>
</protein>
<proteinExistence type="predicted"/>
<evidence type="ECO:0000313" key="1">
    <source>
        <dbReference type="EMBL" id="MBZ5736947.1"/>
    </source>
</evidence>
<dbReference type="EMBL" id="JAIQZJ010000001">
    <property type="protein sequence ID" value="MBZ5736947.1"/>
    <property type="molecule type" value="Genomic_DNA"/>
</dbReference>
<reference evidence="1 2" key="1">
    <citation type="submission" date="2021-09" db="EMBL/GenBank/DDBJ databases">
        <title>Whole genome sequence of Nocardioides sp. GBK3QG-3.</title>
        <authorList>
            <person name="Tuo L."/>
        </authorList>
    </citation>
    <scope>NUCLEOTIDE SEQUENCE [LARGE SCALE GENOMIC DNA]</scope>
    <source>
        <strain evidence="1 2">GBK3QG-3</strain>
    </source>
</reference>
<evidence type="ECO:0000313" key="2">
    <source>
        <dbReference type="Proteomes" id="UP000780875"/>
    </source>
</evidence>
<organism evidence="1 2">
    <name type="scientific">Nocardioides mangrovi</name>
    <dbReference type="NCBI Taxonomy" id="2874580"/>
    <lineage>
        <taxon>Bacteria</taxon>
        <taxon>Bacillati</taxon>
        <taxon>Actinomycetota</taxon>
        <taxon>Actinomycetes</taxon>
        <taxon>Propionibacteriales</taxon>
        <taxon>Nocardioidaceae</taxon>
        <taxon>Nocardioides</taxon>
    </lineage>
</organism>
<dbReference type="RefSeq" id="WP_224121316.1">
    <property type="nucleotide sequence ID" value="NZ_JAIQZJ010000001.1"/>
</dbReference>